<dbReference type="SFLD" id="SFLDG00179">
    <property type="entry name" value="mandelate_racemase"/>
    <property type="match status" value="1"/>
</dbReference>
<evidence type="ECO:0000259" key="4">
    <source>
        <dbReference type="SMART" id="SM00922"/>
    </source>
</evidence>
<feature type="domain" description="Mandelate racemase/muconate lactonizing enzyme C-terminal" evidence="4">
    <location>
        <begin position="144"/>
        <end position="239"/>
    </location>
</feature>
<keyword evidence="6" id="KW-1185">Reference proteome</keyword>
<dbReference type="Proteomes" id="UP000024332">
    <property type="component" value="Unassembled WGS sequence"/>
</dbReference>
<keyword evidence="2" id="KW-0479">Metal-binding</keyword>
<dbReference type="Gene3D" id="3.20.20.120">
    <property type="entry name" value="Enolase-like C-terminal domain"/>
    <property type="match status" value="1"/>
</dbReference>
<dbReference type="InterPro" id="IPR029065">
    <property type="entry name" value="Enolase_C-like"/>
</dbReference>
<evidence type="ECO:0000313" key="5">
    <source>
        <dbReference type="EMBL" id="EZQ10026.1"/>
    </source>
</evidence>
<comment type="cofactor">
    <cofactor evidence="1">
        <name>Mg(2+)</name>
        <dbReference type="ChEBI" id="CHEBI:18420"/>
    </cofactor>
</comment>
<comment type="caution">
    <text evidence="5">The sequence shown here is derived from an EMBL/GenBank/DDBJ whole genome shotgun (WGS) entry which is preliminary data.</text>
</comment>
<proteinExistence type="predicted"/>
<dbReference type="OrthoDB" id="372081at2157"/>
<dbReference type="SUPFAM" id="SSF54826">
    <property type="entry name" value="Enolase N-terminal domain-like"/>
    <property type="match status" value="1"/>
</dbReference>
<evidence type="ECO:0000256" key="1">
    <source>
        <dbReference type="ARBA" id="ARBA00001946"/>
    </source>
</evidence>
<protein>
    <submittedName>
        <fullName evidence="5">Mandelate racemase</fullName>
    </submittedName>
</protein>
<dbReference type="CDD" id="cd03316">
    <property type="entry name" value="MR_like"/>
    <property type="match status" value="1"/>
</dbReference>
<organism evidence="5 6">
    <name type="scientific">Candidatus Acidianus copahuensis</name>
    <dbReference type="NCBI Taxonomy" id="1160895"/>
    <lineage>
        <taxon>Archaea</taxon>
        <taxon>Thermoproteota</taxon>
        <taxon>Thermoprotei</taxon>
        <taxon>Sulfolobales</taxon>
        <taxon>Sulfolobaceae</taxon>
        <taxon>Acidianus</taxon>
    </lineage>
</organism>
<dbReference type="InterPro" id="IPR013341">
    <property type="entry name" value="Mandelate_racemase_N_dom"/>
</dbReference>
<evidence type="ECO:0000256" key="3">
    <source>
        <dbReference type="ARBA" id="ARBA00022842"/>
    </source>
</evidence>
<dbReference type="EMBL" id="JFZT01000035">
    <property type="protein sequence ID" value="EZQ10026.1"/>
    <property type="molecule type" value="Genomic_DNA"/>
</dbReference>
<dbReference type="InterPro" id="IPR013342">
    <property type="entry name" value="Mandelate_racemase_C"/>
</dbReference>
<dbReference type="SUPFAM" id="SSF51604">
    <property type="entry name" value="Enolase C-terminal domain-like"/>
    <property type="match status" value="1"/>
</dbReference>
<evidence type="ECO:0000313" key="6">
    <source>
        <dbReference type="Proteomes" id="UP000024332"/>
    </source>
</evidence>
<dbReference type="GO" id="GO:0009063">
    <property type="term" value="P:amino acid catabolic process"/>
    <property type="evidence" value="ECO:0007669"/>
    <property type="project" value="InterPro"/>
</dbReference>
<name>A0A031LQD3_9CREN</name>
<dbReference type="InterPro" id="IPR018110">
    <property type="entry name" value="Mandel_Rmase/mucon_lact_enz_CS"/>
</dbReference>
<dbReference type="PANTHER" id="PTHR13794">
    <property type="entry name" value="ENOLASE SUPERFAMILY, MANDELATE RACEMASE"/>
    <property type="match status" value="1"/>
</dbReference>
<dbReference type="InterPro" id="IPR036849">
    <property type="entry name" value="Enolase-like_C_sf"/>
</dbReference>
<dbReference type="Gene3D" id="3.30.390.10">
    <property type="entry name" value="Enolase-like, N-terminal domain"/>
    <property type="match status" value="1"/>
</dbReference>
<dbReference type="GO" id="GO:0016052">
    <property type="term" value="P:carbohydrate catabolic process"/>
    <property type="evidence" value="ECO:0007669"/>
    <property type="project" value="TreeGrafter"/>
</dbReference>
<sequence>MLDVKIRRIELFPVSIPYEDKIITEWKDEWGIQLYVKVEGDDCEGWGETLVAGSGIISAYLGVLNDFVIPFLKEVNSIQETEEVMEKALFTAGQGVTTGAISSVDQALWHCLSRSLKVPLYKILGGKEREKIKVYASLPRYPSEKEVIEATDLAIERGFTRVKLHQPPQSTLESLRKIRERIGNDIRIAVDLNSPFSLDDANKFINQIQRFDVDWIEEPLWPPNDYKALSKLTQKTDIAIAAGENEYSIQGFRDLIESGISIVQPDIAKIGGISKFLKVIALAESYNVKVFPHLRPHRSAIAIFHTLQVASARRGIQLVEFPLAPIPDFFGIRFEIKEGEVKVPDDIKPEEEKLSQIKFEKKLRLLKFSDLSSR</sequence>
<dbReference type="GO" id="GO:0016836">
    <property type="term" value="F:hydro-lyase activity"/>
    <property type="evidence" value="ECO:0007669"/>
    <property type="project" value="TreeGrafter"/>
</dbReference>
<dbReference type="PROSITE" id="PS00909">
    <property type="entry name" value="MR_MLE_2"/>
    <property type="match status" value="1"/>
</dbReference>
<dbReference type="AlphaFoldDB" id="A0A031LQD3"/>
<reference evidence="5 6" key="1">
    <citation type="submission" date="2014-03" db="EMBL/GenBank/DDBJ databases">
        <title>Draft genome sequence of the novel thermoacidophilic archaea Acidianus copahuensis ALE1 strain, isolated from Copahue volcanic area in Neuquen Argentina.</title>
        <authorList>
            <person name="Urbieta M.S."/>
            <person name="Rascovan N."/>
            <person name="Castro C."/>
            <person name="Revale S."/>
            <person name="Giaveno M.A."/>
            <person name="Vazquez M.P."/>
            <person name="Donati E.R."/>
        </authorList>
    </citation>
    <scope>NUCLEOTIDE SEQUENCE [LARGE SCALE GENOMIC DNA]</scope>
    <source>
        <strain evidence="5 6">ALE1</strain>
    </source>
</reference>
<dbReference type="Pfam" id="PF02746">
    <property type="entry name" value="MR_MLE_N"/>
    <property type="match status" value="1"/>
</dbReference>
<dbReference type="PANTHER" id="PTHR13794:SF58">
    <property type="entry name" value="MITOCHONDRIAL ENOLASE SUPERFAMILY MEMBER 1"/>
    <property type="match status" value="1"/>
</dbReference>
<dbReference type="SFLD" id="SFLDS00001">
    <property type="entry name" value="Enolase"/>
    <property type="match status" value="1"/>
</dbReference>
<accession>A0A031LQD3</accession>
<evidence type="ECO:0000256" key="2">
    <source>
        <dbReference type="ARBA" id="ARBA00022723"/>
    </source>
</evidence>
<keyword evidence="3" id="KW-0460">Magnesium</keyword>
<dbReference type="SMART" id="SM00922">
    <property type="entry name" value="MR_MLE"/>
    <property type="match status" value="1"/>
</dbReference>
<dbReference type="STRING" id="1160895.CM19_04620"/>
<dbReference type="Pfam" id="PF13378">
    <property type="entry name" value="MR_MLE_C"/>
    <property type="match status" value="1"/>
</dbReference>
<dbReference type="RefSeq" id="WP_081801207.1">
    <property type="nucleotide sequence ID" value="NZ_JFZT01000035.1"/>
</dbReference>
<gene>
    <name evidence="5" type="ORF">CM19_04620</name>
</gene>
<dbReference type="GO" id="GO:0000287">
    <property type="term" value="F:magnesium ion binding"/>
    <property type="evidence" value="ECO:0007669"/>
    <property type="project" value="TreeGrafter"/>
</dbReference>
<dbReference type="InterPro" id="IPR046945">
    <property type="entry name" value="RHMD-like"/>
</dbReference>
<dbReference type="InterPro" id="IPR029017">
    <property type="entry name" value="Enolase-like_N"/>
</dbReference>